<dbReference type="InterPro" id="IPR000524">
    <property type="entry name" value="Tscrpt_reg_HTH_GntR"/>
</dbReference>
<organism evidence="6 7">
    <name type="scientific">Saccharopolyspora taberi</name>
    <dbReference type="NCBI Taxonomy" id="60895"/>
    <lineage>
        <taxon>Bacteria</taxon>
        <taxon>Bacillati</taxon>
        <taxon>Actinomycetota</taxon>
        <taxon>Actinomycetes</taxon>
        <taxon>Pseudonocardiales</taxon>
        <taxon>Pseudonocardiaceae</taxon>
        <taxon>Saccharopolyspora</taxon>
    </lineage>
</organism>
<keyword evidence="2" id="KW-0238">DNA-binding</keyword>
<dbReference type="Pfam" id="PF00392">
    <property type="entry name" value="GntR"/>
    <property type="match status" value="1"/>
</dbReference>
<dbReference type="SUPFAM" id="SSF64288">
    <property type="entry name" value="Chorismate lyase-like"/>
    <property type="match status" value="1"/>
</dbReference>
<evidence type="ECO:0000256" key="3">
    <source>
        <dbReference type="ARBA" id="ARBA00023163"/>
    </source>
</evidence>
<evidence type="ECO:0000313" key="7">
    <source>
        <dbReference type="Proteomes" id="UP001500979"/>
    </source>
</evidence>
<dbReference type="PANTHER" id="PTHR44846:SF17">
    <property type="entry name" value="GNTR-FAMILY TRANSCRIPTIONAL REGULATOR"/>
    <property type="match status" value="1"/>
</dbReference>
<gene>
    <name evidence="6" type="ORF">GCM10010470_30090</name>
</gene>
<feature type="domain" description="HTH gntR-type" evidence="5">
    <location>
        <begin position="17"/>
        <end position="84"/>
    </location>
</feature>
<dbReference type="Gene3D" id="1.10.10.10">
    <property type="entry name" value="Winged helix-like DNA-binding domain superfamily/Winged helix DNA-binding domain"/>
    <property type="match status" value="1"/>
</dbReference>
<dbReference type="PANTHER" id="PTHR44846">
    <property type="entry name" value="MANNOSYL-D-GLYCERATE TRANSPORT/METABOLISM SYSTEM REPRESSOR MNGR-RELATED"/>
    <property type="match status" value="1"/>
</dbReference>
<dbReference type="SMART" id="SM00345">
    <property type="entry name" value="HTH_GNTR"/>
    <property type="match status" value="1"/>
</dbReference>
<dbReference type="SUPFAM" id="SSF46785">
    <property type="entry name" value="Winged helix' DNA-binding domain"/>
    <property type="match status" value="1"/>
</dbReference>
<dbReference type="CDD" id="cd07377">
    <property type="entry name" value="WHTH_GntR"/>
    <property type="match status" value="1"/>
</dbReference>
<dbReference type="PROSITE" id="PS50949">
    <property type="entry name" value="HTH_GNTR"/>
    <property type="match status" value="1"/>
</dbReference>
<comment type="caution">
    <text evidence="6">The sequence shown here is derived from an EMBL/GenBank/DDBJ whole genome shotgun (WGS) entry which is preliminary data.</text>
</comment>
<dbReference type="InterPro" id="IPR036390">
    <property type="entry name" value="WH_DNA-bd_sf"/>
</dbReference>
<reference evidence="6 7" key="1">
    <citation type="journal article" date="2019" name="Int. J. Syst. Evol. Microbiol.">
        <title>The Global Catalogue of Microorganisms (GCM) 10K type strain sequencing project: providing services to taxonomists for standard genome sequencing and annotation.</title>
        <authorList>
            <consortium name="The Broad Institute Genomics Platform"/>
            <consortium name="The Broad Institute Genome Sequencing Center for Infectious Disease"/>
            <person name="Wu L."/>
            <person name="Ma J."/>
        </authorList>
    </citation>
    <scope>NUCLEOTIDE SEQUENCE [LARGE SCALE GENOMIC DNA]</scope>
    <source>
        <strain evidence="6 7">JCM 9383</strain>
    </source>
</reference>
<dbReference type="Gene3D" id="3.40.1410.10">
    <property type="entry name" value="Chorismate lyase-like"/>
    <property type="match status" value="1"/>
</dbReference>
<proteinExistence type="predicted"/>
<dbReference type="InterPro" id="IPR036388">
    <property type="entry name" value="WH-like_DNA-bd_sf"/>
</dbReference>
<sequence>MPENRSSRPEGTWRPRSDRARQVADVLRQQIADGAFGSGMLPDERVLVAEFATTRNAVRDALDVLRAEGLIVRRRGVGTQVVARKYGHGLHRLSGLAETLHEQGTVVNDVRVAAPMRPPAAVAARLGIDPYTPVVYLERLRLLGDRPLSLDMTYLAADIGTPLLAEDLRHHDVFALIEQTSGSRLGAAELAIQAVNADARTAEVLEIDEGAAVFAVERLTRLACGRPVDLEMIRIRGDRLTLHGDLHRSR</sequence>
<evidence type="ECO:0000313" key="6">
    <source>
        <dbReference type="EMBL" id="GAA2793213.1"/>
    </source>
</evidence>
<name>A0ABN3VDQ4_9PSEU</name>
<dbReference type="InterPro" id="IPR050679">
    <property type="entry name" value="Bact_HTH_transcr_reg"/>
</dbReference>
<evidence type="ECO:0000256" key="1">
    <source>
        <dbReference type="ARBA" id="ARBA00023015"/>
    </source>
</evidence>
<dbReference type="RefSeq" id="WP_344680283.1">
    <property type="nucleotide sequence ID" value="NZ_BAAAUX010000014.1"/>
</dbReference>
<dbReference type="PRINTS" id="PR00035">
    <property type="entry name" value="HTHGNTR"/>
</dbReference>
<protein>
    <submittedName>
        <fullName evidence="6">GntR family transcriptional regulator</fullName>
    </submittedName>
</protein>
<dbReference type="Proteomes" id="UP001500979">
    <property type="component" value="Unassembled WGS sequence"/>
</dbReference>
<dbReference type="SMART" id="SM00866">
    <property type="entry name" value="UTRA"/>
    <property type="match status" value="1"/>
</dbReference>
<dbReference type="InterPro" id="IPR011663">
    <property type="entry name" value="UTRA"/>
</dbReference>
<accession>A0ABN3VDQ4</accession>
<evidence type="ECO:0000259" key="5">
    <source>
        <dbReference type="PROSITE" id="PS50949"/>
    </source>
</evidence>
<keyword evidence="7" id="KW-1185">Reference proteome</keyword>
<dbReference type="InterPro" id="IPR028978">
    <property type="entry name" value="Chorismate_lyase_/UTRA_dom_sf"/>
</dbReference>
<keyword evidence="3" id="KW-0804">Transcription</keyword>
<feature type="region of interest" description="Disordered" evidence="4">
    <location>
        <begin position="1"/>
        <end position="20"/>
    </location>
</feature>
<keyword evidence="1" id="KW-0805">Transcription regulation</keyword>
<evidence type="ECO:0000256" key="4">
    <source>
        <dbReference type="SAM" id="MobiDB-lite"/>
    </source>
</evidence>
<dbReference type="Pfam" id="PF07702">
    <property type="entry name" value="UTRA"/>
    <property type="match status" value="1"/>
</dbReference>
<evidence type="ECO:0000256" key="2">
    <source>
        <dbReference type="ARBA" id="ARBA00023125"/>
    </source>
</evidence>
<dbReference type="EMBL" id="BAAAUX010000014">
    <property type="protein sequence ID" value="GAA2793213.1"/>
    <property type="molecule type" value="Genomic_DNA"/>
</dbReference>